<dbReference type="SUPFAM" id="SSF57802">
    <property type="entry name" value="Rubredoxin-like"/>
    <property type="match status" value="1"/>
</dbReference>
<dbReference type="RefSeq" id="WP_119408773.1">
    <property type="nucleotide sequence ID" value="NZ_CP032869.1"/>
</dbReference>
<organism evidence="6 7">
    <name type="scientific">Mucilaginibacter celer</name>
    <dbReference type="NCBI Taxonomy" id="2305508"/>
    <lineage>
        <taxon>Bacteria</taxon>
        <taxon>Pseudomonadati</taxon>
        <taxon>Bacteroidota</taxon>
        <taxon>Sphingobacteriia</taxon>
        <taxon>Sphingobacteriales</taxon>
        <taxon>Sphingobacteriaceae</taxon>
        <taxon>Mucilaginibacter</taxon>
    </lineage>
</organism>
<reference evidence="6 7" key="1">
    <citation type="submission" date="2018-10" db="EMBL/GenBank/DDBJ databases">
        <title>Genome sequencing of Mucilaginibacter sp. HYN0043.</title>
        <authorList>
            <person name="Kim M."/>
            <person name="Yi H."/>
        </authorList>
    </citation>
    <scope>NUCLEOTIDE SEQUENCE [LARGE SCALE GENOMIC DNA]</scope>
    <source>
        <strain evidence="6 7">HYN0043</strain>
    </source>
</reference>
<sequence length="477" mass="55560">MDGKLIKINLPGGVISAGDLYEMLIIAQNAGAKNVRFGNRQQLFFEADADNLEALEFDVLGAGIDYEIAADEYPNVTSSYIADGIFNHDNWLKEGVYKDIFDLFNYKPQLKINIVDSSQTFAPFFTGNLNFISSAVSNYWYLYIRFPKTNSLYCWPVLVYSDDIPAMGKAVQKVILANRKLFYDKPEADGNLLYELVTADNKFVIQSIEQSLVIPEFQLPYYEGFNKQQGNKYWLGIYRRNELFDIEFLKEICNICLQTRVGQLYVSPWKSLLVKNIELKHRPLWGDLLNKYRINIRHASNELNWQVEDLCTSCLELKQQLVREFEEADLRTYRLSFAIKRSPKSGIYGSIMIRERRPDEYEIIHTRDFNHNTRDFVAYKSEVSKAELSKHLIELCDFFYRQLSNQQVFLQKNESRDEMLSDKKIIFQCKWCLTVYDELYGDQINQIPAGQPFETIAVYECPTCGAPKHDFKTLEMV</sequence>
<accession>A0A494VLV2</accession>
<evidence type="ECO:0000313" key="6">
    <source>
        <dbReference type="EMBL" id="AYL95069.1"/>
    </source>
</evidence>
<evidence type="ECO:0000259" key="5">
    <source>
        <dbReference type="PROSITE" id="PS50903"/>
    </source>
</evidence>
<keyword evidence="3" id="KW-0249">Electron transport</keyword>
<dbReference type="EMBL" id="CP032869">
    <property type="protein sequence ID" value="AYL95069.1"/>
    <property type="molecule type" value="Genomic_DNA"/>
</dbReference>
<evidence type="ECO:0000313" key="7">
    <source>
        <dbReference type="Proteomes" id="UP000270046"/>
    </source>
</evidence>
<dbReference type="Pfam" id="PF00301">
    <property type="entry name" value="Rubredoxin"/>
    <property type="match status" value="1"/>
</dbReference>
<dbReference type="OrthoDB" id="9758182at2"/>
<feature type="domain" description="Rubredoxin-like" evidence="5">
    <location>
        <begin position="424"/>
        <end position="474"/>
    </location>
</feature>
<gene>
    <name evidence="6" type="ORF">HYN43_007060</name>
</gene>
<keyword evidence="7" id="KW-1185">Reference proteome</keyword>
<evidence type="ECO:0000256" key="3">
    <source>
        <dbReference type="ARBA" id="ARBA00022982"/>
    </source>
</evidence>
<evidence type="ECO:0000256" key="1">
    <source>
        <dbReference type="ARBA" id="ARBA00022448"/>
    </source>
</evidence>
<dbReference type="Gene3D" id="2.20.28.10">
    <property type="match status" value="1"/>
</dbReference>
<dbReference type="AlphaFoldDB" id="A0A494VLV2"/>
<dbReference type="CDD" id="cd00730">
    <property type="entry name" value="rubredoxin"/>
    <property type="match status" value="1"/>
</dbReference>
<evidence type="ECO:0000256" key="4">
    <source>
        <dbReference type="ARBA" id="ARBA00023004"/>
    </source>
</evidence>
<evidence type="ECO:0000256" key="2">
    <source>
        <dbReference type="ARBA" id="ARBA00022723"/>
    </source>
</evidence>
<proteinExistence type="predicted"/>
<keyword evidence="4" id="KW-0408">Iron</keyword>
<protein>
    <submittedName>
        <fullName evidence="6">Rubredoxin</fullName>
    </submittedName>
</protein>
<dbReference type="PROSITE" id="PS50903">
    <property type="entry name" value="RUBREDOXIN_LIKE"/>
    <property type="match status" value="1"/>
</dbReference>
<dbReference type="InterPro" id="IPR024935">
    <property type="entry name" value="Rubredoxin_dom"/>
</dbReference>
<name>A0A494VLV2_9SPHI</name>
<dbReference type="GO" id="GO:0005506">
    <property type="term" value="F:iron ion binding"/>
    <property type="evidence" value="ECO:0007669"/>
    <property type="project" value="InterPro"/>
</dbReference>
<keyword evidence="2" id="KW-0479">Metal-binding</keyword>
<dbReference type="KEGG" id="muh:HYN43_007060"/>
<keyword evidence="1" id="KW-0813">Transport</keyword>
<dbReference type="Proteomes" id="UP000270046">
    <property type="component" value="Chromosome"/>
</dbReference>
<dbReference type="InterPro" id="IPR024934">
    <property type="entry name" value="Rubredoxin-like_dom"/>
</dbReference>